<dbReference type="EMBL" id="BNAJ01000002">
    <property type="protein sequence ID" value="GHF36332.1"/>
    <property type="molecule type" value="Genomic_DNA"/>
</dbReference>
<dbReference type="SMART" id="SM00065">
    <property type="entry name" value="GAF"/>
    <property type="match status" value="2"/>
</dbReference>
<dbReference type="Gene3D" id="3.30.450.40">
    <property type="match status" value="2"/>
</dbReference>
<dbReference type="Proteomes" id="UP000539473">
    <property type="component" value="Unassembled WGS sequence"/>
</dbReference>
<protein>
    <submittedName>
        <fullName evidence="2 3">Diguanylate cyclase</fullName>
    </submittedName>
</protein>
<dbReference type="InterPro" id="IPR000160">
    <property type="entry name" value="GGDEF_dom"/>
</dbReference>
<feature type="domain" description="GGDEF" evidence="1">
    <location>
        <begin position="383"/>
        <end position="514"/>
    </location>
</feature>
<reference evidence="5" key="2">
    <citation type="journal article" date="2019" name="Int. J. Syst. Evol. Microbiol.">
        <title>The Global Catalogue of Microorganisms (GCM) 10K type strain sequencing project: providing services to taxonomists for standard genome sequencing and annotation.</title>
        <authorList>
            <consortium name="The Broad Institute Genomics Platform"/>
            <consortium name="The Broad Institute Genome Sequencing Center for Infectious Disease"/>
            <person name="Wu L."/>
            <person name="Ma J."/>
        </authorList>
    </citation>
    <scope>NUCLEOTIDE SEQUENCE [LARGE SCALE GENOMIC DNA]</scope>
    <source>
        <strain evidence="5">CGMCC 1.18437</strain>
    </source>
</reference>
<name>A0A7W8KCX3_9DEIO</name>
<dbReference type="Pfam" id="PF01590">
    <property type="entry name" value="GAF"/>
    <property type="match status" value="2"/>
</dbReference>
<dbReference type="PANTHER" id="PTHR43102">
    <property type="entry name" value="SLR1143 PROTEIN"/>
    <property type="match status" value="1"/>
</dbReference>
<sequence length="517" mass="55399">MVIGEGSGHEVQRLVALARYDVLDTAPEERFDRLTALVADVLDVPVALVNFVDHARHWSKSCVGVPGGEVPRAYSFCAHTIELAAIGHDGGLVVPDLRADERFADNPLVVGGPGAVLYAGVPLTTADGYHIGTLCVLDFVARPFGERELRLLRGFAALVMDALDARQRERQLTLDTEASAAQLRELRRVAADAETLAAITALFDSGLDPVEATLATAELVSSAASVDWCGLFRAQDGQLDLLAAWDRQPRDLLGSLDPQAITGSVTGFAARSQLSAFVDDYSAHPRAVPELLNLGVTSVAALALGEIDGGRYLLASARLDEVRPWRRSDRALLEAAARSVRGALERHAQLRSAQAAAALDALTGLPNRRALDEALRRQDSAGLDFTVALVDLDGMKAVNDEEGHDRGDTLLQVFAQALRAQFRSSDGVYRLGGDEFAILLRDPPDGLSADEVLERVDQAVVATRAASFSHIGASTGVTRANGRSALDAVAEADRMMYEHKRRKASLRQARAVQPSGR</sequence>
<reference evidence="2" key="1">
    <citation type="journal article" date="2014" name="Int. J. Syst. Evol. Microbiol.">
        <title>Complete genome of a new Firmicutes species belonging to the dominant human colonic microbiota ('Ruminococcus bicirculans') reveals two chromosomes and a selective capacity to utilize plant glucans.</title>
        <authorList>
            <consortium name="NISC Comparative Sequencing Program"/>
            <person name="Wegmann U."/>
            <person name="Louis P."/>
            <person name="Goesmann A."/>
            <person name="Henrissat B."/>
            <person name="Duncan S.H."/>
            <person name="Flint H.J."/>
        </authorList>
    </citation>
    <scope>NUCLEOTIDE SEQUENCE</scope>
    <source>
        <strain evidence="2">CGMCC 1.18437</strain>
    </source>
</reference>
<organism evidence="3 4">
    <name type="scientific">Deinococcus metalli</name>
    <dbReference type="NCBI Taxonomy" id="1141878"/>
    <lineage>
        <taxon>Bacteria</taxon>
        <taxon>Thermotogati</taxon>
        <taxon>Deinococcota</taxon>
        <taxon>Deinococci</taxon>
        <taxon>Deinococcales</taxon>
        <taxon>Deinococcaceae</taxon>
        <taxon>Deinococcus</taxon>
    </lineage>
</organism>
<dbReference type="PROSITE" id="PS50887">
    <property type="entry name" value="GGDEF"/>
    <property type="match status" value="1"/>
</dbReference>
<dbReference type="Gene3D" id="3.30.70.270">
    <property type="match status" value="1"/>
</dbReference>
<dbReference type="InterPro" id="IPR003018">
    <property type="entry name" value="GAF"/>
</dbReference>
<accession>A0A7W8KCX3</accession>
<dbReference type="SUPFAM" id="SSF55781">
    <property type="entry name" value="GAF domain-like"/>
    <property type="match status" value="2"/>
</dbReference>
<dbReference type="InterPro" id="IPR029787">
    <property type="entry name" value="Nucleotide_cyclase"/>
</dbReference>
<comment type="caution">
    <text evidence="3">The sequence shown here is derived from an EMBL/GenBank/DDBJ whole genome shotgun (WGS) entry which is preliminary data.</text>
</comment>
<dbReference type="Pfam" id="PF00990">
    <property type="entry name" value="GGDEF"/>
    <property type="match status" value="1"/>
</dbReference>
<dbReference type="InterPro" id="IPR029016">
    <property type="entry name" value="GAF-like_dom_sf"/>
</dbReference>
<dbReference type="InterPro" id="IPR043128">
    <property type="entry name" value="Rev_trsase/Diguanyl_cyclase"/>
</dbReference>
<evidence type="ECO:0000259" key="1">
    <source>
        <dbReference type="PROSITE" id="PS50887"/>
    </source>
</evidence>
<dbReference type="RefSeq" id="WP_184110135.1">
    <property type="nucleotide sequence ID" value="NZ_BNAJ01000002.1"/>
</dbReference>
<keyword evidence="5" id="KW-1185">Reference proteome</keyword>
<proteinExistence type="predicted"/>
<evidence type="ECO:0000313" key="2">
    <source>
        <dbReference type="EMBL" id="GHF36332.1"/>
    </source>
</evidence>
<dbReference type="EMBL" id="JACHFK010000002">
    <property type="protein sequence ID" value="MBB5375882.1"/>
    <property type="molecule type" value="Genomic_DNA"/>
</dbReference>
<dbReference type="Proteomes" id="UP000619376">
    <property type="component" value="Unassembled WGS sequence"/>
</dbReference>
<dbReference type="CDD" id="cd01949">
    <property type="entry name" value="GGDEF"/>
    <property type="match status" value="1"/>
</dbReference>
<dbReference type="SMART" id="SM00267">
    <property type="entry name" value="GGDEF"/>
    <property type="match status" value="1"/>
</dbReference>
<evidence type="ECO:0000313" key="3">
    <source>
        <dbReference type="EMBL" id="MBB5375882.1"/>
    </source>
</evidence>
<evidence type="ECO:0000313" key="5">
    <source>
        <dbReference type="Proteomes" id="UP000619376"/>
    </source>
</evidence>
<dbReference type="AlphaFoldDB" id="A0A7W8KCX3"/>
<gene>
    <name evidence="2" type="ORF">GCM10017781_11210</name>
    <name evidence="3" type="ORF">HNQ07_001339</name>
</gene>
<dbReference type="NCBIfam" id="TIGR00254">
    <property type="entry name" value="GGDEF"/>
    <property type="match status" value="1"/>
</dbReference>
<reference evidence="2" key="4">
    <citation type="submission" date="2024-05" db="EMBL/GenBank/DDBJ databases">
        <authorList>
            <person name="Sun Q."/>
            <person name="Zhou Y."/>
        </authorList>
    </citation>
    <scope>NUCLEOTIDE SEQUENCE</scope>
    <source>
        <strain evidence="2">CGMCC 1.18437</strain>
    </source>
</reference>
<dbReference type="SUPFAM" id="SSF55073">
    <property type="entry name" value="Nucleotide cyclase"/>
    <property type="match status" value="1"/>
</dbReference>
<evidence type="ECO:0000313" key="4">
    <source>
        <dbReference type="Proteomes" id="UP000539473"/>
    </source>
</evidence>
<reference evidence="3 4" key="3">
    <citation type="submission" date="2020-08" db="EMBL/GenBank/DDBJ databases">
        <title>Genomic Encyclopedia of Type Strains, Phase IV (KMG-IV): sequencing the most valuable type-strain genomes for metagenomic binning, comparative biology and taxonomic classification.</title>
        <authorList>
            <person name="Goeker M."/>
        </authorList>
    </citation>
    <scope>NUCLEOTIDE SEQUENCE [LARGE SCALE GENOMIC DNA]</scope>
    <source>
        <strain evidence="3 4">DSM 27521</strain>
    </source>
</reference>
<dbReference type="PANTHER" id="PTHR43102:SF2">
    <property type="entry name" value="GAF DOMAIN-CONTAINING PROTEIN"/>
    <property type="match status" value="1"/>
</dbReference>